<name>A0A1G9V6R6_9BACT</name>
<accession>A0A1G9V6R6</accession>
<reference evidence="2 3" key="1">
    <citation type="submission" date="2016-10" db="EMBL/GenBank/DDBJ databases">
        <authorList>
            <person name="de Groot N.N."/>
        </authorList>
    </citation>
    <scope>NUCLEOTIDE SEQUENCE [LARGE SCALE GENOMIC DNA]</scope>
    <source>
        <strain evidence="2 3">DSM 21668</strain>
    </source>
</reference>
<keyword evidence="2" id="KW-0808">Transferase</keyword>
<dbReference type="RefSeq" id="WP_093207131.1">
    <property type="nucleotide sequence ID" value="NZ_FNGS01000008.1"/>
</dbReference>
<evidence type="ECO:0000313" key="3">
    <source>
        <dbReference type="Proteomes" id="UP000198901"/>
    </source>
</evidence>
<dbReference type="EMBL" id="FNGS01000008">
    <property type="protein sequence ID" value="SDM67851.1"/>
    <property type="molecule type" value="Genomic_DNA"/>
</dbReference>
<dbReference type="Proteomes" id="UP000198901">
    <property type="component" value="Unassembled WGS sequence"/>
</dbReference>
<proteinExistence type="predicted"/>
<evidence type="ECO:0000313" key="2">
    <source>
        <dbReference type="EMBL" id="SDM67851.1"/>
    </source>
</evidence>
<dbReference type="AlphaFoldDB" id="A0A1G9V6R6"/>
<protein>
    <submittedName>
        <fullName evidence="2">Polysaccharide pyruvyl transferase family protein WcaK</fullName>
    </submittedName>
</protein>
<feature type="domain" description="Polysaccharide pyruvyl transferase" evidence="1">
    <location>
        <begin position="13"/>
        <end position="301"/>
    </location>
</feature>
<evidence type="ECO:0000259" key="1">
    <source>
        <dbReference type="Pfam" id="PF04230"/>
    </source>
</evidence>
<organism evidence="2 3">
    <name type="scientific">Siphonobacter aquaeclarae</name>
    <dbReference type="NCBI Taxonomy" id="563176"/>
    <lineage>
        <taxon>Bacteria</taxon>
        <taxon>Pseudomonadati</taxon>
        <taxon>Bacteroidota</taxon>
        <taxon>Cytophagia</taxon>
        <taxon>Cytophagales</taxon>
        <taxon>Cytophagaceae</taxon>
        <taxon>Siphonobacter</taxon>
    </lineage>
</organism>
<sequence length="379" mass="43095">MNILVRGAYGESNFGDDALMCVLESFFIRNGLTSQLTFTSTIDAEYCNSLLSASTYVNLVDVRMQEVDLLVYGGGTQFFTFGKKESKLARAVSRIRSMEYKDILKKIANKLNAGSGFKSEKAAVGIGLGPFKFSDERLDGYKALAREFDFMAVRDEVSYGYCQDWGVENALLGADICFSDYLDLSTINLKAPARAKKKIGVIVRDWIHEKEGSMYYTPLMNVVDAQHDQYEFVYIVFAPDRDPEWMKQLQKVKQEVVVWTPEKDTIENFTQFMAGFDGFITARYHGAVFASLLNKPTICVEIEPKLKILTQQVPEFLLWNKPFGEKELAQSLSYFEKENFDCQLSVGKLRDKSNYMFREFLAYIGKLEEKVSSPKALAK</sequence>
<dbReference type="OrthoDB" id="624106at2"/>
<dbReference type="GO" id="GO:0016740">
    <property type="term" value="F:transferase activity"/>
    <property type="evidence" value="ECO:0007669"/>
    <property type="project" value="UniProtKB-KW"/>
</dbReference>
<dbReference type="PANTHER" id="PTHR36836">
    <property type="entry name" value="COLANIC ACID BIOSYNTHESIS PROTEIN WCAK"/>
    <property type="match status" value="1"/>
</dbReference>
<keyword evidence="3" id="KW-1185">Reference proteome</keyword>
<dbReference type="InterPro" id="IPR007345">
    <property type="entry name" value="Polysacch_pyruvyl_Trfase"/>
</dbReference>
<gene>
    <name evidence="2" type="ORF">SAMN04488090_3987</name>
</gene>
<dbReference type="STRING" id="563176.SAMN04488090_3987"/>
<dbReference type="Pfam" id="PF04230">
    <property type="entry name" value="PS_pyruv_trans"/>
    <property type="match status" value="1"/>
</dbReference>
<dbReference type="PANTHER" id="PTHR36836:SF1">
    <property type="entry name" value="COLANIC ACID BIOSYNTHESIS PROTEIN WCAK"/>
    <property type="match status" value="1"/>
</dbReference>